<dbReference type="PANTHER" id="PTHR40763:SF5">
    <property type="entry name" value="MEMBRANE PROTEIN"/>
    <property type="match status" value="1"/>
</dbReference>
<sequence length="251" mass="27425">MSDDDTQNSRKTTAYILLSVAAFIILSRTGLFDLLGISSLLGWSFRAVRSLIPAAILLLGIYWLTHDEGNEKPIIAWALTLFGGVLLSSQFGLFGLSFGDLFLPMWLVIVAFIVMNPRNLLPRRFNTQSDEIGVGEDSDKLQLVAFMGGSELEYTSQSLTGGEVISVWGGYKLDFSQADMKDDSMTLNLFCVMGGVEVVVPLNWAVEKRGAVCIMGGFTVKSKCLAEELELPRKTLIIKGLALMGGGEIRN</sequence>
<feature type="transmembrane region" description="Helical" evidence="1">
    <location>
        <begin position="102"/>
        <end position="121"/>
    </location>
</feature>
<dbReference type="EMBL" id="NVVJ01000006">
    <property type="protein sequence ID" value="PCJ27504.1"/>
    <property type="molecule type" value="Genomic_DNA"/>
</dbReference>
<keyword evidence="1" id="KW-1133">Transmembrane helix</keyword>
<proteinExistence type="predicted"/>
<dbReference type="AlphaFoldDB" id="A0A2A5B7E9"/>
<name>A0A2A5B7E9_9GAMM</name>
<evidence type="ECO:0000313" key="2">
    <source>
        <dbReference type="EMBL" id="PCJ27504.1"/>
    </source>
</evidence>
<evidence type="ECO:0000256" key="1">
    <source>
        <dbReference type="SAM" id="Phobius"/>
    </source>
</evidence>
<keyword evidence="1" id="KW-0472">Membrane</keyword>
<evidence type="ECO:0000313" key="3">
    <source>
        <dbReference type="Proteomes" id="UP000218327"/>
    </source>
</evidence>
<dbReference type="Proteomes" id="UP000218327">
    <property type="component" value="Unassembled WGS sequence"/>
</dbReference>
<protein>
    <submittedName>
        <fullName evidence="2">Uncharacterized protein</fullName>
    </submittedName>
</protein>
<dbReference type="PANTHER" id="PTHR40763">
    <property type="entry name" value="MEMBRANE PROTEIN-RELATED"/>
    <property type="match status" value="1"/>
</dbReference>
<comment type="caution">
    <text evidence="2">The sequence shown here is derived from an EMBL/GenBank/DDBJ whole genome shotgun (WGS) entry which is preliminary data.</text>
</comment>
<organism evidence="2 3">
    <name type="scientific">SAR86 cluster bacterium</name>
    <dbReference type="NCBI Taxonomy" id="2030880"/>
    <lineage>
        <taxon>Bacteria</taxon>
        <taxon>Pseudomonadati</taxon>
        <taxon>Pseudomonadota</taxon>
        <taxon>Gammaproteobacteria</taxon>
        <taxon>SAR86 cluster</taxon>
    </lineage>
</organism>
<feature type="transmembrane region" description="Helical" evidence="1">
    <location>
        <begin position="76"/>
        <end position="96"/>
    </location>
</feature>
<accession>A0A2A5B7E9</accession>
<feature type="transmembrane region" description="Helical" evidence="1">
    <location>
        <begin position="43"/>
        <end position="64"/>
    </location>
</feature>
<keyword evidence="1" id="KW-0812">Transmembrane</keyword>
<reference evidence="3" key="1">
    <citation type="submission" date="2017-08" db="EMBL/GenBank/DDBJ databases">
        <title>A dynamic microbial community with high functional redundancy inhabits the cold, oxic subseafloor aquifer.</title>
        <authorList>
            <person name="Tully B.J."/>
            <person name="Wheat C.G."/>
            <person name="Glazer B.T."/>
            <person name="Huber J.A."/>
        </authorList>
    </citation>
    <scope>NUCLEOTIDE SEQUENCE [LARGE SCALE GENOMIC DNA]</scope>
</reference>
<gene>
    <name evidence="2" type="ORF">COA96_03115</name>
</gene>
<feature type="transmembrane region" description="Helical" evidence="1">
    <location>
        <begin position="12"/>
        <end position="31"/>
    </location>
</feature>